<keyword evidence="6" id="KW-0966">Cell projection</keyword>
<dbReference type="InterPro" id="IPR037925">
    <property type="entry name" value="FlgE/F/G-like"/>
</dbReference>
<gene>
    <name evidence="6" type="ORF">P5G51_003430</name>
</gene>
<dbReference type="Pfam" id="PF22692">
    <property type="entry name" value="LlgE_F_G_D1"/>
    <property type="match status" value="1"/>
</dbReference>
<dbReference type="PROSITE" id="PS00588">
    <property type="entry name" value="FLAGELLA_BB_ROD"/>
    <property type="match status" value="1"/>
</dbReference>
<evidence type="ECO:0000256" key="1">
    <source>
        <dbReference type="ARBA" id="ARBA00009677"/>
    </source>
</evidence>
<evidence type="ECO:0000259" key="4">
    <source>
        <dbReference type="Pfam" id="PF06429"/>
    </source>
</evidence>
<evidence type="ECO:0000259" key="5">
    <source>
        <dbReference type="Pfam" id="PF22692"/>
    </source>
</evidence>
<evidence type="ECO:0000313" key="7">
    <source>
        <dbReference type="Proteomes" id="UP001228376"/>
    </source>
</evidence>
<reference evidence="6 7" key="1">
    <citation type="submission" date="2023-10" db="EMBL/GenBank/DDBJ databases">
        <title>179-bfca-hs.</title>
        <authorList>
            <person name="Miliotis G."/>
            <person name="Sengupta P."/>
            <person name="Hameed A."/>
            <person name="Chuvochina M."/>
            <person name="Mcdonagh F."/>
            <person name="Simpson A.C."/>
            <person name="Singh N.K."/>
            <person name="Rekha P.D."/>
            <person name="Raman K."/>
            <person name="Hugenholtz P."/>
            <person name="Venkateswaran K."/>
        </authorList>
    </citation>
    <scope>NUCLEOTIDE SEQUENCE [LARGE SCALE GENOMIC DNA]</scope>
    <source>
        <strain evidence="6 7">179-BFC-A-HS</strain>
    </source>
</reference>
<feature type="domain" description="Flagellar basal body rod protein N-terminal" evidence="3">
    <location>
        <begin position="5"/>
        <end position="35"/>
    </location>
</feature>
<dbReference type="Pfam" id="PF00460">
    <property type="entry name" value="Flg_bb_rod"/>
    <property type="match status" value="1"/>
</dbReference>
<dbReference type="PANTHER" id="PTHR30435:SF19">
    <property type="entry name" value="FLAGELLAR BASAL-BODY ROD PROTEIN FLGG"/>
    <property type="match status" value="1"/>
</dbReference>
<dbReference type="InterPro" id="IPR053967">
    <property type="entry name" value="LlgE_F_G-like_D1"/>
</dbReference>
<dbReference type="EMBL" id="JAROCA020000001">
    <property type="protein sequence ID" value="MDY0404582.1"/>
    <property type="molecule type" value="Genomic_DNA"/>
</dbReference>
<dbReference type="InterPro" id="IPR010930">
    <property type="entry name" value="Flg_bb/hook_C_dom"/>
</dbReference>
<keyword evidence="7" id="KW-1185">Reference proteome</keyword>
<dbReference type="InterPro" id="IPR019776">
    <property type="entry name" value="Flagellar_basal_body_rod_CS"/>
</dbReference>
<name>A0ABU5CE21_9BACI</name>
<proteinExistence type="inferred from homology"/>
<comment type="caution">
    <text evidence="6">The sequence shown here is derived from an EMBL/GenBank/DDBJ whole genome shotgun (WGS) entry which is preliminary data.</text>
</comment>
<organism evidence="6 7">
    <name type="scientific">Tigheibacillus jepli</name>
    <dbReference type="NCBI Taxonomy" id="3035914"/>
    <lineage>
        <taxon>Bacteria</taxon>
        <taxon>Bacillati</taxon>
        <taxon>Bacillota</taxon>
        <taxon>Bacilli</taxon>
        <taxon>Bacillales</taxon>
        <taxon>Bacillaceae</taxon>
        <taxon>Tigheibacillus</taxon>
    </lineage>
</organism>
<feature type="domain" description="Flagellar basal-body/hook protein C-terminal" evidence="4">
    <location>
        <begin position="217"/>
        <end position="261"/>
    </location>
</feature>
<evidence type="ECO:0000259" key="3">
    <source>
        <dbReference type="Pfam" id="PF00460"/>
    </source>
</evidence>
<dbReference type="Pfam" id="PF06429">
    <property type="entry name" value="Flg_bbr_C"/>
    <property type="match status" value="1"/>
</dbReference>
<dbReference type="SUPFAM" id="SSF117143">
    <property type="entry name" value="Flagellar hook protein flgE"/>
    <property type="match status" value="1"/>
</dbReference>
<keyword evidence="6" id="KW-0969">Cilium</keyword>
<comment type="subcellular location">
    <subcellularLocation>
        <location evidence="2">Bacterial flagellum basal body</location>
    </subcellularLocation>
</comment>
<sequence length="268" mass="28949">MLRGFYTAASGMLAQQRRQEALSNNIANANTPGYKADQSAVRAFPEMLLNEMTTSKTLLENGTKAPVQRPVGGLNTGVYVQEMVPDFAQGDIKQTGQPTDLALVNGDFPDENGGVFFAVTNAAGENRLTRNGNFTIDAAGYLVTSEGGYVLDQAGNRIQTNGMDFRVDQDGTLSVDGRSVQLGIRYVADTNQLEKVGNDLYQGQAEALPAGVNVEVQQGALERSNVDALQAMTEMMQAYRTFEMNQRVLKAYDDSMGKAVNEVGRING</sequence>
<accession>A0ABU5CE21</accession>
<evidence type="ECO:0000256" key="2">
    <source>
        <dbReference type="RuleBase" id="RU362116"/>
    </source>
</evidence>
<dbReference type="InterPro" id="IPR001444">
    <property type="entry name" value="Flag_bb_rod_N"/>
</dbReference>
<evidence type="ECO:0000313" key="6">
    <source>
        <dbReference type="EMBL" id="MDY0404582.1"/>
    </source>
</evidence>
<keyword evidence="6" id="KW-0282">Flagellum</keyword>
<keyword evidence="2" id="KW-0975">Bacterial flagellum</keyword>
<dbReference type="PANTHER" id="PTHR30435">
    <property type="entry name" value="FLAGELLAR PROTEIN"/>
    <property type="match status" value="1"/>
</dbReference>
<protein>
    <submittedName>
        <fullName evidence="6">Flagellar hook-basal body protein</fullName>
    </submittedName>
</protein>
<dbReference type="Proteomes" id="UP001228376">
    <property type="component" value="Unassembled WGS sequence"/>
</dbReference>
<comment type="similarity">
    <text evidence="1 2">Belongs to the flagella basal body rod proteins family.</text>
</comment>
<dbReference type="NCBIfam" id="TIGR03506">
    <property type="entry name" value="FlgEFG_subfam"/>
    <property type="match status" value="1"/>
</dbReference>
<feature type="domain" description="Flagellar hook protein FlgE/F/G-like D1" evidence="5">
    <location>
        <begin position="112"/>
        <end position="175"/>
    </location>
</feature>
<dbReference type="RefSeq" id="WP_306065638.1">
    <property type="nucleotide sequence ID" value="NZ_JAROCA020000001.1"/>
</dbReference>
<dbReference type="InterPro" id="IPR020013">
    <property type="entry name" value="Flagellar_FlgE/F/G"/>
</dbReference>